<evidence type="ECO:0000313" key="4">
    <source>
        <dbReference type="Proteomes" id="UP000542776"/>
    </source>
</evidence>
<keyword evidence="4" id="KW-1185">Reference proteome</keyword>
<evidence type="ECO:0000256" key="2">
    <source>
        <dbReference type="SAM" id="SignalP"/>
    </source>
</evidence>
<evidence type="ECO:0008006" key="5">
    <source>
        <dbReference type="Google" id="ProtNLM"/>
    </source>
</evidence>
<organism evidence="3 4">
    <name type="scientific">Aureimonas pseudogalii</name>
    <dbReference type="NCBI Taxonomy" id="1744844"/>
    <lineage>
        <taxon>Bacteria</taxon>
        <taxon>Pseudomonadati</taxon>
        <taxon>Pseudomonadota</taxon>
        <taxon>Alphaproteobacteria</taxon>
        <taxon>Hyphomicrobiales</taxon>
        <taxon>Aurantimonadaceae</taxon>
        <taxon>Aureimonas</taxon>
    </lineage>
</organism>
<reference evidence="3 4" key="1">
    <citation type="submission" date="2020-08" db="EMBL/GenBank/DDBJ databases">
        <title>Genomic Encyclopedia of Type Strains, Phase IV (KMG-IV): sequencing the most valuable type-strain genomes for metagenomic binning, comparative biology and taxonomic classification.</title>
        <authorList>
            <person name="Goeker M."/>
        </authorList>
    </citation>
    <scope>NUCLEOTIDE SEQUENCE [LARGE SCALE GENOMIC DNA]</scope>
    <source>
        <strain evidence="3 4">DSM 102238</strain>
    </source>
</reference>
<protein>
    <recommendedName>
        <fullName evidence="5">DUF2125 domain-containing protein</fullName>
    </recommendedName>
</protein>
<evidence type="ECO:0000313" key="3">
    <source>
        <dbReference type="EMBL" id="MBB3999550.1"/>
    </source>
</evidence>
<proteinExistence type="predicted"/>
<feature type="region of interest" description="Disordered" evidence="1">
    <location>
        <begin position="498"/>
        <end position="531"/>
    </location>
</feature>
<sequence length="531" mass="55211">MHHRFKASALALWLAWLPAGPVLAQDGSMQPAPASAGTIEEAASLQTALTAYLTGVPFEKKLLRIEPDPHGHRIVLDPAAVLSDLAGTPVSFAPLSLVVSERDDGTWNVFTRDPVVVSGAFDVEGQTQRFEYSQGSQLFKGVYSPALATFLSAEAQVGTTTNRSNDAVSDSVATIGATRLTVAATPAADGGADVAFTQVYDAVSQTTTVRFPVEEGAPPSSFGFEMGAKGVETRGSLKAARTRPILDLYALVLSNAADLERDAKGTLAGPFGMALKDRLRSVLPLWSSLDGTASARDVKVASLYGEFGIGEASQTVHLSGIAADASFDMDVALRGLAVTTPMMPAWGASLTPDLVELGVAVSGVDLATPLEMALEKADFASDPPLTPQVQADVQAAFAPERIRVRIKPSRIRSRDLDVAFSGEVSLASGLPVSTMAIDVGGLDTAIATLQGAAASDPNLHQAVGMLQFAKGLSRPKDGGRLEWVVVSAGDGSVAINGTMLKGPDEPPALETPDGETPGDEMPAVEVPADEL</sequence>
<feature type="chain" id="PRO_5031380228" description="DUF2125 domain-containing protein" evidence="2">
    <location>
        <begin position="25"/>
        <end position="531"/>
    </location>
</feature>
<dbReference type="AlphaFoldDB" id="A0A7W6ML98"/>
<comment type="caution">
    <text evidence="3">The sequence shown here is derived from an EMBL/GenBank/DDBJ whole genome shotgun (WGS) entry which is preliminary data.</text>
</comment>
<name>A0A7W6ML98_9HYPH</name>
<accession>A0A7W6ML98</accession>
<dbReference type="EMBL" id="JACIEK010000010">
    <property type="protein sequence ID" value="MBB3999550.1"/>
    <property type="molecule type" value="Genomic_DNA"/>
</dbReference>
<gene>
    <name evidence="3" type="ORF">GGR04_003420</name>
</gene>
<keyword evidence="2" id="KW-0732">Signal</keyword>
<evidence type="ECO:0000256" key="1">
    <source>
        <dbReference type="SAM" id="MobiDB-lite"/>
    </source>
</evidence>
<dbReference type="RefSeq" id="WP_183201096.1">
    <property type="nucleotide sequence ID" value="NZ_JACIEK010000010.1"/>
</dbReference>
<dbReference type="Proteomes" id="UP000542776">
    <property type="component" value="Unassembled WGS sequence"/>
</dbReference>
<feature type="signal peptide" evidence="2">
    <location>
        <begin position="1"/>
        <end position="24"/>
    </location>
</feature>